<dbReference type="Proteomes" id="UP000276133">
    <property type="component" value="Unassembled WGS sequence"/>
</dbReference>
<comment type="caution">
    <text evidence="3">The sequence shown here is derived from an EMBL/GenBank/DDBJ whole genome shotgun (WGS) entry which is preliminary data.</text>
</comment>
<accession>A0A3M7PR38</accession>
<feature type="transmembrane region" description="Helical" evidence="1">
    <location>
        <begin position="364"/>
        <end position="389"/>
    </location>
</feature>
<keyword evidence="2" id="KW-0732">Signal</keyword>
<feature type="chain" id="PRO_5018142268" evidence="2">
    <location>
        <begin position="22"/>
        <end position="436"/>
    </location>
</feature>
<protein>
    <submittedName>
        <fullName evidence="3">Uncharacterized protein</fullName>
    </submittedName>
</protein>
<gene>
    <name evidence="3" type="ORF">BpHYR1_008147</name>
</gene>
<name>A0A3M7PR38_BRAPC</name>
<dbReference type="AlphaFoldDB" id="A0A3M7PR38"/>
<reference evidence="3 4" key="1">
    <citation type="journal article" date="2018" name="Sci. Rep.">
        <title>Genomic signatures of local adaptation to the degree of environmental predictability in rotifers.</title>
        <authorList>
            <person name="Franch-Gras L."/>
            <person name="Hahn C."/>
            <person name="Garcia-Roger E.M."/>
            <person name="Carmona M.J."/>
            <person name="Serra M."/>
            <person name="Gomez A."/>
        </authorList>
    </citation>
    <scope>NUCLEOTIDE SEQUENCE [LARGE SCALE GENOMIC DNA]</scope>
    <source>
        <strain evidence="3">HYR1</strain>
    </source>
</reference>
<organism evidence="3 4">
    <name type="scientific">Brachionus plicatilis</name>
    <name type="common">Marine rotifer</name>
    <name type="synonym">Brachionus muelleri</name>
    <dbReference type="NCBI Taxonomy" id="10195"/>
    <lineage>
        <taxon>Eukaryota</taxon>
        <taxon>Metazoa</taxon>
        <taxon>Spiralia</taxon>
        <taxon>Gnathifera</taxon>
        <taxon>Rotifera</taxon>
        <taxon>Eurotatoria</taxon>
        <taxon>Monogononta</taxon>
        <taxon>Pseudotrocha</taxon>
        <taxon>Ploima</taxon>
        <taxon>Brachionidae</taxon>
        <taxon>Brachionus</taxon>
    </lineage>
</organism>
<evidence type="ECO:0000256" key="1">
    <source>
        <dbReference type="SAM" id="Phobius"/>
    </source>
</evidence>
<evidence type="ECO:0000313" key="3">
    <source>
        <dbReference type="EMBL" id="RNA01617.1"/>
    </source>
</evidence>
<sequence>MLKIRSLLGFILLLHTCAFNAAPYETFSHDSADNRTWNDLNKTVKSFNRSNMVASEFSNLLNTNWSFFDIDLNQKEENSTTFPILNVSNGTAEILNENLTNTEPLNAIVHNSTFKLPIVMNSSIGLQDLNASMVNPIVEIMDPILDNQTSNSDINSIEGTIQFDQIASSNDFVRPIENVTVDDEQTADVNANVTGEFFPISSSLIMNESNLFELHSFIKLVSIESSNESYLPSDVYALEASIKHSIIKYIDPKIGKFRVKLNFDSNIDQMSSTQEELPLNISVCIQSPIEISEIKFRDALVEYAANTKRCIMQNQTEIRCSLFRAKDSNSLLRISDYWIDLGQTIPSQEKLSGNEYEIFTYKPVWIVGLAIIGGIIAIFFLGCVVAICYTRRPYKRCGKVYEIDSATRKNNQPFIPGVHPATKASAITKTKEMYYQ</sequence>
<keyword evidence="4" id="KW-1185">Reference proteome</keyword>
<evidence type="ECO:0000256" key="2">
    <source>
        <dbReference type="SAM" id="SignalP"/>
    </source>
</evidence>
<dbReference type="EMBL" id="REGN01009234">
    <property type="protein sequence ID" value="RNA01617.1"/>
    <property type="molecule type" value="Genomic_DNA"/>
</dbReference>
<keyword evidence="1" id="KW-1133">Transmembrane helix</keyword>
<proteinExistence type="predicted"/>
<evidence type="ECO:0000313" key="4">
    <source>
        <dbReference type="Proteomes" id="UP000276133"/>
    </source>
</evidence>
<keyword evidence="1" id="KW-0812">Transmembrane</keyword>
<keyword evidence="1" id="KW-0472">Membrane</keyword>
<dbReference type="OrthoDB" id="10488137at2759"/>
<feature type="signal peptide" evidence="2">
    <location>
        <begin position="1"/>
        <end position="21"/>
    </location>
</feature>